<keyword evidence="11 20" id="KW-0479">Metal-binding</keyword>
<dbReference type="PROSITE" id="PS00080">
    <property type="entry name" value="MULTICOPPER_OXIDASE2"/>
    <property type="match status" value="1"/>
</dbReference>
<dbReference type="GO" id="GO:0019333">
    <property type="term" value="P:denitrification pathway"/>
    <property type="evidence" value="ECO:0007669"/>
    <property type="project" value="UniProtKB-UniPathway"/>
</dbReference>
<dbReference type="PROSITE" id="PS51257">
    <property type="entry name" value="PROKAR_LIPOPROTEIN"/>
    <property type="match status" value="1"/>
</dbReference>
<name>A0A402BEX6_9CHLR</name>
<evidence type="ECO:0000256" key="2">
    <source>
        <dbReference type="ARBA" id="ARBA00001973"/>
    </source>
</evidence>
<dbReference type="CDD" id="cd13861">
    <property type="entry name" value="CuRO_1_CumA_like"/>
    <property type="match status" value="1"/>
</dbReference>
<evidence type="ECO:0000256" key="3">
    <source>
        <dbReference type="ARBA" id="ARBA00001974"/>
    </source>
</evidence>
<evidence type="ECO:0000256" key="15">
    <source>
        <dbReference type="ARBA" id="ARBA00023002"/>
    </source>
</evidence>
<dbReference type="Pfam" id="PF00394">
    <property type="entry name" value="Cu-oxidase"/>
    <property type="match status" value="1"/>
</dbReference>
<reference evidence="26" key="1">
    <citation type="submission" date="2018-12" db="EMBL/GenBank/DDBJ databases">
        <title>Tengunoibacter tsumagoiensis gen. nov., sp. nov., Dictyobacter kobayashii sp. nov., D. alpinus sp. nov., and D. joshuensis sp. nov. and description of Dictyobacteraceae fam. nov. within the order Ktedonobacterales isolated from Tengu-no-mugimeshi.</title>
        <authorList>
            <person name="Wang C.M."/>
            <person name="Zheng Y."/>
            <person name="Sakai Y."/>
            <person name="Toyoda A."/>
            <person name="Minakuchi Y."/>
            <person name="Abe K."/>
            <person name="Yokota A."/>
            <person name="Yabe S."/>
        </authorList>
    </citation>
    <scope>NUCLEOTIDE SEQUENCE [LARGE SCALE GENOMIC DNA]</scope>
    <source>
        <strain evidence="26">Uno16</strain>
    </source>
</reference>
<feature type="binding site" description="type 1 copper site" evidence="20">
    <location>
        <position position="187"/>
    </location>
    <ligand>
        <name>Cu cation</name>
        <dbReference type="ChEBI" id="CHEBI:23378"/>
        <label>1</label>
    </ligand>
</feature>
<sequence length="513" mass="55879">MNEKRQNKKKMYRGLSIICLVFSLAMIIVGCGSETASSPTIPTSTPLPTAPEIPTGKGVPTALNMGMNTPGGKSLTELQAPKTAKHIKKFTLTAQKAQLKLSSGIIVTDAWTFNGVAPGPTLHVQQGDLLEITLINHLPFDTSIHWHGININNASDGVAGVTQDGVKPGQTYVYRFLVNDAGSYWYHSHAFSYEETTRGLYGMLVVDPARPTIHDDIDYSIALHDWSANNQSLTTLNATIGTINQTAKPGQWVRLRISNTANLPHLLTLTGAPFTVAALDGHELNQPQSLTEKPLLIGAAQRYDLRFQMPAHGSVALVTSRDQVHYQQTPAVVIGTGTAPAKLTDASKPFFDFSNYGHATTTSVTASSHFDQNYTLDLGNHMGQVMGHEGMTYTFNKKSFPNTDMLMVKEGQVIKVHVENTAGEYHPIHLHGHAFTVLTHNGKALTGTPVMLDTINVAPHDSYDIGFLANNPGVWMIHCHNLLHAYWGMDTMLVYTNINTPYTIGSTSGNFPD</sequence>
<comment type="subcellular location">
    <subcellularLocation>
        <location evidence="4">Periplasm</location>
    </subcellularLocation>
</comment>
<dbReference type="CDD" id="cd04202">
    <property type="entry name" value="CuRO_D2_2dMcoN_like"/>
    <property type="match status" value="1"/>
</dbReference>
<dbReference type="GO" id="GO:0005507">
    <property type="term" value="F:copper ion binding"/>
    <property type="evidence" value="ECO:0007669"/>
    <property type="project" value="InterPro"/>
</dbReference>
<evidence type="ECO:0000313" key="26">
    <source>
        <dbReference type="Proteomes" id="UP000287171"/>
    </source>
</evidence>
<keyword evidence="14" id="KW-0274">FAD</keyword>
<evidence type="ECO:0000256" key="1">
    <source>
        <dbReference type="ARBA" id="ARBA00001960"/>
    </source>
</evidence>
<evidence type="ECO:0000313" key="25">
    <source>
        <dbReference type="EMBL" id="GCE29915.1"/>
    </source>
</evidence>
<dbReference type="EMBL" id="BIFT01000002">
    <property type="protein sequence ID" value="GCE29915.1"/>
    <property type="molecule type" value="Genomic_DNA"/>
</dbReference>
<evidence type="ECO:0000256" key="8">
    <source>
        <dbReference type="ARBA" id="ARBA00011882"/>
    </source>
</evidence>
<evidence type="ECO:0000256" key="19">
    <source>
        <dbReference type="ARBA" id="ARBA00049340"/>
    </source>
</evidence>
<dbReference type="Pfam" id="PF07732">
    <property type="entry name" value="Cu-oxidase_3"/>
    <property type="match status" value="1"/>
</dbReference>
<dbReference type="InterPro" id="IPR001117">
    <property type="entry name" value="Cu-oxidase_2nd"/>
</dbReference>
<comment type="cofactor">
    <cofactor evidence="3">
        <name>FAD</name>
        <dbReference type="ChEBI" id="CHEBI:57692"/>
    </cofactor>
</comment>
<comment type="subunit">
    <text evidence="7">Homotrimer.</text>
</comment>
<comment type="similarity">
    <text evidence="6">Belongs to the multicopper oxidase family.</text>
</comment>
<evidence type="ECO:0000256" key="16">
    <source>
        <dbReference type="ARBA" id="ARBA00023008"/>
    </source>
</evidence>
<dbReference type="UniPathway" id="UPA00652">
    <property type="reaction ID" value="UER00707"/>
</dbReference>
<comment type="cofactor">
    <cofactor evidence="2 20">
        <name>Cu(2+)</name>
        <dbReference type="ChEBI" id="CHEBI:29036"/>
    </cofactor>
</comment>
<dbReference type="Gene3D" id="2.60.40.420">
    <property type="entry name" value="Cupredoxins - blue copper proteins"/>
    <property type="match status" value="2"/>
</dbReference>
<dbReference type="AlphaFoldDB" id="A0A402BEX6"/>
<evidence type="ECO:0000256" key="18">
    <source>
        <dbReference type="ARBA" id="ARBA00032356"/>
    </source>
</evidence>
<evidence type="ECO:0000256" key="12">
    <source>
        <dbReference type="ARBA" id="ARBA00022737"/>
    </source>
</evidence>
<feature type="domain" description="Plastocyanin-like" evidence="23">
    <location>
        <begin position="392"/>
        <end position="494"/>
    </location>
</feature>
<evidence type="ECO:0000259" key="22">
    <source>
        <dbReference type="Pfam" id="PF00394"/>
    </source>
</evidence>
<dbReference type="InterPro" id="IPR002355">
    <property type="entry name" value="Cu_oxidase_Cu_BS"/>
</dbReference>
<feature type="domain" description="Plastocyanin-like" evidence="22">
    <location>
        <begin position="239"/>
        <end position="314"/>
    </location>
</feature>
<dbReference type="PANTHER" id="PTHR11709">
    <property type="entry name" value="MULTI-COPPER OXIDASE"/>
    <property type="match status" value="1"/>
</dbReference>
<dbReference type="EC" id="1.7.2.1" evidence="8"/>
<feature type="region of interest" description="Disordered" evidence="21">
    <location>
        <begin position="38"/>
        <end position="76"/>
    </location>
</feature>
<keyword evidence="16 20" id="KW-0186">Copper</keyword>
<dbReference type="Proteomes" id="UP000287171">
    <property type="component" value="Unassembled WGS sequence"/>
</dbReference>
<organism evidence="25 26">
    <name type="scientific">Dictyobacter alpinus</name>
    <dbReference type="NCBI Taxonomy" id="2014873"/>
    <lineage>
        <taxon>Bacteria</taxon>
        <taxon>Bacillati</taxon>
        <taxon>Chloroflexota</taxon>
        <taxon>Ktedonobacteria</taxon>
        <taxon>Ktedonobacterales</taxon>
        <taxon>Dictyobacteraceae</taxon>
        <taxon>Dictyobacter</taxon>
    </lineage>
</organism>
<dbReference type="GO" id="GO:0042597">
    <property type="term" value="C:periplasmic space"/>
    <property type="evidence" value="ECO:0007669"/>
    <property type="project" value="UniProtKB-SubCell"/>
</dbReference>
<feature type="binding site" description="type 1 copper site" evidence="20">
    <location>
        <position position="147"/>
    </location>
    <ligand>
        <name>Cu cation</name>
        <dbReference type="ChEBI" id="CHEBI:23378"/>
        <label>1</label>
    </ligand>
</feature>
<evidence type="ECO:0000256" key="17">
    <source>
        <dbReference type="ARBA" id="ARBA00023063"/>
    </source>
</evidence>
<accession>A0A402BEX6</accession>
<evidence type="ECO:0000256" key="10">
    <source>
        <dbReference type="ARBA" id="ARBA00022630"/>
    </source>
</evidence>
<dbReference type="InterPro" id="IPR001287">
    <property type="entry name" value="NO2-reductase_Cu"/>
</dbReference>
<evidence type="ECO:0000256" key="21">
    <source>
        <dbReference type="SAM" id="MobiDB-lite"/>
    </source>
</evidence>
<dbReference type="PANTHER" id="PTHR11709:SF394">
    <property type="entry name" value="FI03373P-RELATED"/>
    <property type="match status" value="1"/>
</dbReference>
<dbReference type="InterPro" id="IPR033138">
    <property type="entry name" value="Cu_oxidase_CS"/>
</dbReference>
<keyword evidence="10" id="KW-0285">Flavoprotein</keyword>
<keyword evidence="17" id="KW-0534">Nitrate assimilation</keyword>
<feature type="domain" description="Plastocyanin-like" evidence="24">
    <location>
        <begin position="108"/>
        <end position="209"/>
    </location>
</feature>
<keyword evidence="12" id="KW-0677">Repeat</keyword>
<comment type="pathway">
    <text evidence="5">Nitrogen metabolism; nitrate reduction (denitrification); dinitrogen from nitrate: step 2/4.</text>
</comment>
<evidence type="ECO:0000256" key="5">
    <source>
        <dbReference type="ARBA" id="ARBA00005127"/>
    </source>
</evidence>
<dbReference type="InterPro" id="IPR011707">
    <property type="entry name" value="Cu-oxidase-like_N"/>
</dbReference>
<comment type="catalytic activity">
    <reaction evidence="19">
        <text>nitric oxide + Fe(III)-[cytochrome c] + H2O = Fe(II)-[cytochrome c] + nitrite + 2 H(+)</text>
        <dbReference type="Rhea" id="RHEA:15233"/>
        <dbReference type="Rhea" id="RHEA-COMP:10350"/>
        <dbReference type="Rhea" id="RHEA-COMP:14399"/>
        <dbReference type="ChEBI" id="CHEBI:15377"/>
        <dbReference type="ChEBI" id="CHEBI:15378"/>
        <dbReference type="ChEBI" id="CHEBI:16301"/>
        <dbReference type="ChEBI" id="CHEBI:16480"/>
        <dbReference type="ChEBI" id="CHEBI:29033"/>
        <dbReference type="ChEBI" id="CHEBI:29034"/>
        <dbReference type="EC" id="1.7.2.1"/>
    </reaction>
</comment>
<keyword evidence="26" id="KW-1185">Reference proteome</keyword>
<evidence type="ECO:0000256" key="14">
    <source>
        <dbReference type="ARBA" id="ARBA00022827"/>
    </source>
</evidence>
<dbReference type="GO" id="GO:0050421">
    <property type="term" value="F:nitrite reductase (NO-forming) activity"/>
    <property type="evidence" value="ECO:0007669"/>
    <property type="project" value="UniProtKB-EC"/>
</dbReference>
<dbReference type="GO" id="GO:0042128">
    <property type="term" value="P:nitrate assimilation"/>
    <property type="evidence" value="ECO:0007669"/>
    <property type="project" value="UniProtKB-KW"/>
</dbReference>
<evidence type="ECO:0000256" key="20">
    <source>
        <dbReference type="PIRSR" id="PIRSR601287-1"/>
    </source>
</evidence>
<dbReference type="RefSeq" id="WP_126630095.1">
    <property type="nucleotide sequence ID" value="NZ_BIFT01000002.1"/>
</dbReference>
<evidence type="ECO:0000256" key="9">
    <source>
        <dbReference type="ARBA" id="ARBA00017290"/>
    </source>
</evidence>
<keyword evidence="15" id="KW-0560">Oxidoreductase</keyword>
<evidence type="ECO:0000259" key="23">
    <source>
        <dbReference type="Pfam" id="PF07731"/>
    </source>
</evidence>
<evidence type="ECO:0000259" key="24">
    <source>
        <dbReference type="Pfam" id="PF07732"/>
    </source>
</evidence>
<dbReference type="PROSITE" id="PS00079">
    <property type="entry name" value="MULTICOPPER_OXIDASE1"/>
    <property type="match status" value="1"/>
</dbReference>
<dbReference type="Pfam" id="PF07731">
    <property type="entry name" value="Cu-oxidase_2"/>
    <property type="match status" value="1"/>
</dbReference>
<comment type="cofactor">
    <cofactor evidence="1 20">
        <name>Cu(+)</name>
        <dbReference type="ChEBI" id="CHEBI:49552"/>
    </cofactor>
</comment>
<gene>
    <name evidence="25" type="ORF">KDA_53990</name>
</gene>
<dbReference type="PRINTS" id="PR00695">
    <property type="entry name" value="CUNO2RDTASE"/>
</dbReference>
<feature type="compositionally biased region" description="Low complexity" evidence="21">
    <location>
        <begin position="38"/>
        <end position="47"/>
    </location>
</feature>
<dbReference type="InterPro" id="IPR008972">
    <property type="entry name" value="Cupredoxin"/>
</dbReference>
<evidence type="ECO:0000256" key="6">
    <source>
        <dbReference type="ARBA" id="ARBA00010609"/>
    </source>
</evidence>
<protein>
    <recommendedName>
        <fullName evidence="9">Copper-containing nitrite reductase</fullName>
        <ecNumber evidence="8">1.7.2.1</ecNumber>
    </recommendedName>
    <alternativeName>
        <fullName evidence="18">Cu-NIR</fullName>
    </alternativeName>
</protein>
<evidence type="ECO:0000256" key="7">
    <source>
        <dbReference type="ARBA" id="ARBA00011233"/>
    </source>
</evidence>
<dbReference type="OrthoDB" id="9757546at2"/>
<keyword evidence="13" id="KW-0574">Periplasm</keyword>
<dbReference type="SUPFAM" id="SSF49503">
    <property type="entry name" value="Cupredoxins"/>
    <property type="match status" value="3"/>
</dbReference>
<dbReference type="InterPro" id="IPR011706">
    <property type="entry name" value="Cu-oxidase_C"/>
</dbReference>
<dbReference type="InterPro" id="IPR045087">
    <property type="entry name" value="Cu-oxidase_fam"/>
</dbReference>
<evidence type="ECO:0000256" key="11">
    <source>
        <dbReference type="ARBA" id="ARBA00022723"/>
    </source>
</evidence>
<evidence type="ECO:0000256" key="13">
    <source>
        <dbReference type="ARBA" id="ARBA00022764"/>
    </source>
</evidence>
<proteinExistence type="inferred from homology"/>
<comment type="caution">
    <text evidence="25">The sequence shown here is derived from an EMBL/GenBank/DDBJ whole genome shotgun (WGS) entry which is preliminary data.</text>
</comment>
<evidence type="ECO:0000256" key="4">
    <source>
        <dbReference type="ARBA" id="ARBA00004418"/>
    </source>
</evidence>